<organism evidence="1 2">
    <name type="scientific">Staurois parvus</name>
    <dbReference type="NCBI Taxonomy" id="386267"/>
    <lineage>
        <taxon>Eukaryota</taxon>
        <taxon>Metazoa</taxon>
        <taxon>Chordata</taxon>
        <taxon>Craniata</taxon>
        <taxon>Vertebrata</taxon>
        <taxon>Euteleostomi</taxon>
        <taxon>Amphibia</taxon>
        <taxon>Batrachia</taxon>
        <taxon>Anura</taxon>
        <taxon>Neobatrachia</taxon>
        <taxon>Ranoidea</taxon>
        <taxon>Ranidae</taxon>
        <taxon>Staurois</taxon>
    </lineage>
</organism>
<proteinExistence type="predicted"/>
<feature type="non-terminal residue" evidence="1">
    <location>
        <position position="36"/>
    </location>
</feature>
<dbReference type="Proteomes" id="UP001162483">
    <property type="component" value="Unassembled WGS sequence"/>
</dbReference>
<sequence length="36" mass="3973">MSCQSAPGYHFLRGVQTMALQLLKYYKSHHASASGC</sequence>
<evidence type="ECO:0000313" key="2">
    <source>
        <dbReference type="Proteomes" id="UP001162483"/>
    </source>
</evidence>
<gene>
    <name evidence="1" type="ORF">SPARVUS_LOCUS2968734</name>
</gene>
<keyword evidence="2" id="KW-1185">Reference proteome</keyword>
<dbReference type="EMBL" id="CATNWA010004236">
    <property type="protein sequence ID" value="CAI9547338.1"/>
    <property type="molecule type" value="Genomic_DNA"/>
</dbReference>
<name>A0ABN9BIL6_9NEOB</name>
<reference evidence="1" key="1">
    <citation type="submission" date="2023-05" db="EMBL/GenBank/DDBJ databases">
        <authorList>
            <person name="Stuckert A."/>
        </authorList>
    </citation>
    <scope>NUCLEOTIDE SEQUENCE</scope>
</reference>
<evidence type="ECO:0000313" key="1">
    <source>
        <dbReference type="EMBL" id="CAI9547338.1"/>
    </source>
</evidence>
<accession>A0ABN9BIL6</accession>
<protein>
    <submittedName>
        <fullName evidence="1">Uncharacterized protein</fullName>
    </submittedName>
</protein>
<comment type="caution">
    <text evidence="1">The sequence shown here is derived from an EMBL/GenBank/DDBJ whole genome shotgun (WGS) entry which is preliminary data.</text>
</comment>